<accession>A0A0D2LXY4</accession>
<evidence type="ECO:0000313" key="3">
    <source>
        <dbReference type="Proteomes" id="UP000054270"/>
    </source>
</evidence>
<sequence>MRPSVPRGTLLRCRRAFDSGATGDALWEHASARGWRVSALIQNTTPRRATPWTRCSIRRSGGAQGAVHDTTPQPARTHAWEARRRARQHSPQLDQQGAPLRLCFTGGRSAPCEMHFNRVNARTRRGLVAREMNPIISTLVAAARTAVIPDAGASGASPVADVPVWSTLVVYDALCTSVDAQEVGAPCRGWNSPPQLPRIRRLTNNAPPAASAVRTGLKRARCVRDAEGRGSRISGTRVPRRV</sequence>
<gene>
    <name evidence="2" type="ORF">HYPSUDRAFT_207652</name>
</gene>
<dbReference type="EMBL" id="KN817637">
    <property type="protein sequence ID" value="KJA15723.1"/>
    <property type="molecule type" value="Genomic_DNA"/>
</dbReference>
<organism evidence="2 3">
    <name type="scientific">Hypholoma sublateritium (strain FD-334 SS-4)</name>
    <dbReference type="NCBI Taxonomy" id="945553"/>
    <lineage>
        <taxon>Eukaryota</taxon>
        <taxon>Fungi</taxon>
        <taxon>Dikarya</taxon>
        <taxon>Basidiomycota</taxon>
        <taxon>Agaricomycotina</taxon>
        <taxon>Agaricomycetes</taxon>
        <taxon>Agaricomycetidae</taxon>
        <taxon>Agaricales</taxon>
        <taxon>Agaricineae</taxon>
        <taxon>Strophariaceae</taxon>
        <taxon>Hypholoma</taxon>
    </lineage>
</organism>
<reference evidence="3" key="1">
    <citation type="submission" date="2014-04" db="EMBL/GenBank/DDBJ databases">
        <title>Evolutionary Origins and Diversification of the Mycorrhizal Mutualists.</title>
        <authorList>
            <consortium name="DOE Joint Genome Institute"/>
            <consortium name="Mycorrhizal Genomics Consortium"/>
            <person name="Kohler A."/>
            <person name="Kuo A."/>
            <person name="Nagy L.G."/>
            <person name="Floudas D."/>
            <person name="Copeland A."/>
            <person name="Barry K.W."/>
            <person name="Cichocki N."/>
            <person name="Veneault-Fourrey C."/>
            <person name="LaButti K."/>
            <person name="Lindquist E.A."/>
            <person name="Lipzen A."/>
            <person name="Lundell T."/>
            <person name="Morin E."/>
            <person name="Murat C."/>
            <person name="Riley R."/>
            <person name="Ohm R."/>
            <person name="Sun H."/>
            <person name="Tunlid A."/>
            <person name="Henrissat B."/>
            <person name="Grigoriev I.V."/>
            <person name="Hibbett D.S."/>
            <person name="Martin F."/>
        </authorList>
    </citation>
    <scope>NUCLEOTIDE SEQUENCE [LARGE SCALE GENOMIC DNA]</scope>
    <source>
        <strain evidence="3">FD-334 SS-4</strain>
    </source>
</reference>
<proteinExistence type="predicted"/>
<name>A0A0D2LXY4_HYPSF</name>
<evidence type="ECO:0000313" key="2">
    <source>
        <dbReference type="EMBL" id="KJA15723.1"/>
    </source>
</evidence>
<dbReference type="AlphaFoldDB" id="A0A0D2LXY4"/>
<keyword evidence="3" id="KW-1185">Reference proteome</keyword>
<evidence type="ECO:0000256" key="1">
    <source>
        <dbReference type="SAM" id="MobiDB-lite"/>
    </source>
</evidence>
<protein>
    <submittedName>
        <fullName evidence="2">Uncharacterized protein</fullName>
    </submittedName>
</protein>
<dbReference type="Proteomes" id="UP000054270">
    <property type="component" value="Unassembled WGS sequence"/>
</dbReference>
<feature type="region of interest" description="Disordered" evidence="1">
    <location>
        <begin position="60"/>
        <end position="93"/>
    </location>
</feature>